<keyword evidence="2 5" id="KW-0812">Transmembrane</keyword>
<feature type="transmembrane region" description="Helical" evidence="5">
    <location>
        <begin position="134"/>
        <end position="154"/>
    </location>
</feature>
<dbReference type="Proteomes" id="UP000615446">
    <property type="component" value="Unassembled WGS sequence"/>
</dbReference>
<feature type="transmembrane region" description="Helical" evidence="5">
    <location>
        <begin position="97"/>
        <end position="122"/>
    </location>
</feature>
<name>A0A8H3MAS6_9GLOM</name>
<comment type="subcellular location">
    <subcellularLocation>
        <location evidence="1">Membrane</location>
        <topology evidence="1">Multi-pass membrane protein</topology>
    </subcellularLocation>
</comment>
<protein>
    <submittedName>
        <fullName evidence="6">Uncharacterized protein</fullName>
    </submittedName>
</protein>
<evidence type="ECO:0000313" key="7">
    <source>
        <dbReference type="Proteomes" id="UP000615446"/>
    </source>
</evidence>
<keyword evidence="3 5" id="KW-1133">Transmembrane helix</keyword>
<feature type="transmembrane region" description="Helical" evidence="5">
    <location>
        <begin position="28"/>
        <end position="48"/>
    </location>
</feature>
<evidence type="ECO:0000256" key="3">
    <source>
        <dbReference type="ARBA" id="ARBA00022989"/>
    </source>
</evidence>
<sequence length="413" mass="48839">MEDQNTIPITTTITTNPTQDNVLITANYVFNSFSIIFSTLLMVIIIVLRIKDINYSNRMSLRLIMYISIIEILFSISQMFKYDTNFFSTWNSYLSSWAYIFSTLLICFLIMSILINIQLTFIYNHKNISHIKKYYLIISFSFSIILSVLPITFNKFNFDYGRNYFWYDTIAWEWMAYTGWILFAVLYCLISLIYMLYRLNKNPQQTSLIRLYDFSSISLNSTLSQQQQQQQFPQSKFISRYISRIMFYSLIPILAYFPSIILSLAYSHTNKYIFSLNLFSLICVSSQSIFTFIIFLFDPIIDEVILEHKRNIEHKKHVLDNIKKGVYVDNVYNIDRELPSNRDQNGQQDNNNSIKINKDRRRYRSTFYGYAMNAKNRISILTTTVLNNGKKSIEVKKDVFNLDNDDDEILSLL</sequence>
<dbReference type="GO" id="GO:0004930">
    <property type="term" value="F:G protein-coupled receptor activity"/>
    <property type="evidence" value="ECO:0007669"/>
    <property type="project" value="TreeGrafter"/>
</dbReference>
<evidence type="ECO:0000313" key="6">
    <source>
        <dbReference type="EMBL" id="GES99523.1"/>
    </source>
</evidence>
<dbReference type="PANTHER" id="PTHR23112">
    <property type="entry name" value="G PROTEIN-COUPLED RECEPTOR 157-RELATED"/>
    <property type="match status" value="1"/>
</dbReference>
<feature type="transmembrane region" description="Helical" evidence="5">
    <location>
        <begin position="174"/>
        <end position="197"/>
    </location>
</feature>
<keyword evidence="4 5" id="KW-0472">Membrane</keyword>
<dbReference type="OrthoDB" id="2402200at2759"/>
<dbReference type="EMBL" id="BLAL01000281">
    <property type="protein sequence ID" value="GES99523.1"/>
    <property type="molecule type" value="Genomic_DNA"/>
</dbReference>
<organism evidence="6 7">
    <name type="scientific">Rhizophagus clarus</name>
    <dbReference type="NCBI Taxonomy" id="94130"/>
    <lineage>
        <taxon>Eukaryota</taxon>
        <taxon>Fungi</taxon>
        <taxon>Fungi incertae sedis</taxon>
        <taxon>Mucoromycota</taxon>
        <taxon>Glomeromycotina</taxon>
        <taxon>Glomeromycetes</taxon>
        <taxon>Glomerales</taxon>
        <taxon>Glomeraceae</taxon>
        <taxon>Rhizophagus</taxon>
    </lineage>
</organism>
<feature type="transmembrane region" description="Helical" evidence="5">
    <location>
        <begin position="60"/>
        <end position="77"/>
    </location>
</feature>
<accession>A0A8H3MAS6</accession>
<evidence type="ECO:0000256" key="2">
    <source>
        <dbReference type="ARBA" id="ARBA00022692"/>
    </source>
</evidence>
<feature type="transmembrane region" description="Helical" evidence="5">
    <location>
        <begin position="272"/>
        <end position="297"/>
    </location>
</feature>
<comment type="caution">
    <text evidence="6">The sequence shown here is derived from an EMBL/GenBank/DDBJ whole genome shotgun (WGS) entry which is preliminary data.</text>
</comment>
<evidence type="ECO:0000256" key="5">
    <source>
        <dbReference type="SAM" id="Phobius"/>
    </source>
</evidence>
<dbReference type="GO" id="GO:0007189">
    <property type="term" value="P:adenylate cyclase-activating G protein-coupled receptor signaling pathway"/>
    <property type="evidence" value="ECO:0007669"/>
    <property type="project" value="TreeGrafter"/>
</dbReference>
<evidence type="ECO:0000256" key="1">
    <source>
        <dbReference type="ARBA" id="ARBA00004141"/>
    </source>
</evidence>
<dbReference type="GO" id="GO:0005886">
    <property type="term" value="C:plasma membrane"/>
    <property type="evidence" value="ECO:0007669"/>
    <property type="project" value="TreeGrafter"/>
</dbReference>
<dbReference type="PANTHER" id="PTHR23112:SF0">
    <property type="entry name" value="TRANSMEMBRANE PROTEIN 116"/>
    <property type="match status" value="1"/>
</dbReference>
<evidence type="ECO:0000256" key="4">
    <source>
        <dbReference type="ARBA" id="ARBA00023136"/>
    </source>
</evidence>
<proteinExistence type="predicted"/>
<reference evidence="6" key="1">
    <citation type="submission" date="2019-10" db="EMBL/GenBank/DDBJ databases">
        <title>Conservation and host-specific expression of non-tandemly repeated heterogenous ribosome RNA gene in arbuscular mycorrhizal fungi.</title>
        <authorList>
            <person name="Maeda T."/>
            <person name="Kobayashi Y."/>
            <person name="Nakagawa T."/>
            <person name="Ezawa T."/>
            <person name="Yamaguchi K."/>
            <person name="Bino T."/>
            <person name="Nishimoto Y."/>
            <person name="Shigenobu S."/>
            <person name="Kawaguchi M."/>
        </authorList>
    </citation>
    <scope>NUCLEOTIDE SEQUENCE</scope>
    <source>
        <strain evidence="6">HR1</strain>
    </source>
</reference>
<gene>
    <name evidence="6" type="ORF">RCL2_002602500</name>
</gene>
<dbReference type="AlphaFoldDB" id="A0A8H3MAS6"/>
<feature type="transmembrane region" description="Helical" evidence="5">
    <location>
        <begin position="245"/>
        <end position="266"/>
    </location>
</feature>